<evidence type="ECO:0000259" key="2">
    <source>
        <dbReference type="Pfam" id="PF25564"/>
    </source>
</evidence>
<dbReference type="NCBIfam" id="NF040603">
    <property type="entry name" value="choice_anch_P"/>
    <property type="match status" value="1"/>
</dbReference>
<proteinExistence type="predicted"/>
<feature type="domain" description="DUF7933" evidence="2">
    <location>
        <begin position="254"/>
        <end position="364"/>
    </location>
</feature>
<dbReference type="Pfam" id="PF25564">
    <property type="entry name" value="DUF7933"/>
    <property type="match status" value="1"/>
</dbReference>
<evidence type="ECO:0000313" key="3">
    <source>
        <dbReference type="EMBL" id="MEV0970424.1"/>
    </source>
</evidence>
<dbReference type="RefSeq" id="WP_358133814.1">
    <property type="nucleotide sequence ID" value="NZ_JBFALK010000008.1"/>
</dbReference>
<dbReference type="InterPro" id="IPR057693">
    <property type="entry name" value="DUF7933"/>
</dbReference>
<evidence type="ECO:0000313" key="4">
    <source>
        <dbReference type="Proteomes" id="UP001551675"/>
    </source>
</evidence>
<feature type="signal peptide" evidence="1">
    <location>
        <begin position="1"/>
        <end position="28"/>
    </location>
</feature>
<dbReference type="EMBL" id="JBFALK010000008">
    <property type="protein sequence ID" value="MEV0970424.1"/>
    <property type="molecule type" value="Genomic_DNA"/>
</dbReference>
<sequence length="564" mass="57070">MRRVVAGTAALALSSALAAVAQSGTATAAAPASSAAPQAPKVVFAENFENGQGVTPILVTGYTGAAPVNQTYTADPAWLTACNGWITSPQNPGVAPANSGCGGWWPSAQQMAGALGKWSGGEAAKNHAVTAYTNGDPGANKTQLETRKPVDIGAAGRFLAFSVDVAEVNCHGNHAKLGFYLLDGSTAVPTFTTPIEPCAKPGGTVDGIPVGTYTSDSPVLFRGSTVGLRLVNFQGSGYGNDAAYDNVRVLDVTPRLDVAYSPGQAEAGKPVTLTFTITNTSELAEKKGWSFTEKLPDGFTPVGVAPVTDCSGASVRAGAGQVKVTGTLAAGKASCTASVVVTSERAGTYTTCAADLVESVGVNPPGCASVRFLPRVLVFDAHAHGGSLSAPLIRVAPLVPSDLTCTATAGSDEHKLVNARLGQVGSLGVIATDATGKVDPAGLRTATASATTARIRLLGGAVTADEIVSVARARSDDSGHVTTDTQVNFSNLRVNGVRIAKLKANLTIDIPRVGKVVINEVTHTGGGAGIAVNAVHIHTLGDVDIVVGHARAALTRPGTPCPVV</sequence>
<dbReference type="Proteomes" id="UP001551675">
    <property type="component" value="Unassembled WGS sequence"/>
</dbReference>
<keyword evidence="4" id="KW-1185">Reference proteome</keyword>
<gene>
    <name evidence="3" type="ORF">AB0I59_17460</name>
</gene>
<accession>A0ABV3GFT5</accession>
<evidence type="ECO:0000256" key="1">
    <source>
        <dbReference type="SAM" id="SignalP"/>
    </source>
</evidence>
<feature type="chain" id="PRO_5046947553" evidence="1">
    <location>
        <begin position="29"/>
        <end position="564"/>
    </location>
</feature>
<comment type="caution">
    <text evidence="3">The sequence shown here is derived from an EMBL/GenBank/DDBJ whole genome shotgun (WGS) entry which is preliminary data.</text>
</comment>
<reference evidence="3 4" key="1">
    <citation type="submission" date="2024-06" db="EMBL/GenBank/DDBJ databases">
        <title>The Natural Products Discovery Center: Release of the First 8490 Sequenced Strains for Exploring Actinobacteria Biosynthetic Diversity.</title>
        <authorList>
            <person name="Kalkreuter E."/>
            <person name="Kautsar S.A."/>
            <person name="Yang D."/>
            <person name="Bader C.D."/>
            <person name="Teijaro C.N."/>
            <person name="Fluegel L."/>
            <person name="Davis C.M."/>
            <person name="Simpson J.R."/>
            <person name="Lauterbach L."/>
            <person name="Steele A.D."/>
            <person name="Gui C."/>
            <person name="Meng S."/>
            <person name="Li G."/>
            <person name="Viehrig K."/>
            <person name="Ye F."/>
            <person name="Su P."/>
            <person name="Kiefer A.F."/>
            <person name="Nichols A."/>
            <person name="Cepeda A.J."/>
            <person name="Yan W."/>
            <person name="Fan B."/>
            <person name="Jiang Y."/>
            <person name="Adhikari A."/>
            <person name="Zheng C.-J."/>
            <person name="Schuster L."/>
            <person name="Cowan T.M."/>
            <person name="Smanski M.J."/>
            <person name="Chevrette M.G."/>
            <person name="De Carvalho L.P.S."/>
            <person name="Shen B."/>
        </authorList>
    </citation>
    <scope>NUCLEOTIDE SEQUENCE [LARGE SCALE GENOMIC DNA]</scope>
    <source>
        <strain evidence="3 4">NPDC050100</strain>
    </source>
</reference>
<name>A0ABV3GFT5_MICGL</name>
<keyword evidence="1" id="KW-0732">Signal</keyword>
<organism evidence="3 4">
    <name type="scientific">Microtetraspora glauca</name>
    <dbReference type="NCBI Taxonomy" id="1996"/>
    <lineage>
        <taxon>Bacteria</taxon>
        <taxon>Bacillati</taxon>
        <taxon>Actinomycetota</taxon>
        <taxon>Actinomycetes</taxon>
        <taxon>Streptosporangiales</taxon>
        <taxon>Streptosporangiaceae</taxon>
        <taxon>Microtetraspora</taxon>
    </lineage>
</organism>
<protein>
    <submittedName>
        <fullName evidence="3">Choice-of-anchor P family protein</fullName>
    </submittedName>
</protein>